<protein>
    <submittedName>
        <fullName evidence="2">TraH protein</fullName>
    </submittedName>
</protein>
<name>A0A077KSV6_9BURK</name>
<keyword evidence="2" id="KW-0614">Plasmid</keyword>
<proteinExistence type="predicted"/>
<dbReference type="AlphaFoldDB" id="A0A077KSV6"/>
<feature type="compositionally biased region" description="Low complexity" evidence="1">
    <location>
        <begin position="37"/>
        <end position="54"/>
    </location>
</feature>
<sequence>MSEPKDQSIEDELDAALAALDSGPLPTSTLPEPQPSPEQATAGQPPAEATAPTPAFTPPPSTGSPTLDALEENRRPKASTVCEHCPNSVWFASPAEVKCYCRVMFLVTWSSKEPNQITHCDGEFLGQEQE</sequence>
<evidence type="ECO:0000256" key="1">
    <source>
        <dbReference type="SAM" id="MobiDB-lite"/>
    </source>
</evidence>
<geneLocation type="plasmid" evidence="2">
    <name>pAAA83</name>
</geneLocation>
<dbReference type="EMBL" id="AB852526">
    <property type="protein sequence ID" value="BAP34632.1"/>
    <property type="molecule type" value="Genomic_DNA"/>
</dbReference>
<gene>
    <name evidence="2" type="primary">traH</name>
</gene>
<organism evidence="2">
    <name type="scientific">Paracidovorax avenae</name>
    <dbReference type="NCBI Taxonomy" id="80867"/>
    <lineage>
        <taxon>Bacteria</taxon>
        <taxon>Pseudomonadati</taxon>
        <taxon>Pseudomonadota</taxon>
        <taxon>Betaproteobacteria</taxon>
        <taxon>Burkholderiales</taxon>
        <taxon>Comamonadaceae</taxon>
        <taxon>Paracidovorax</taxon>
    </lineage>
</organism>
<accession>A0A077KSV6</accession>
<reference evidence="2" key="1">
    <citation type="journal article" date="2014" name="Mol. Plant Pathol.">
        <title>Two types of genetic carriers, the IncP genomic island and the novel IncP-1beta plasmid, for the aac(2')-IIa gene that confers kasugamycin resistance in Acidovorax avenae subsp. avenae.</title>
        <authorList>
            <person name="Yoshii A."/>
            <person name="Omatsu T."/>
            <person name="Katayama Y."/>
            <person name="Koyama S."/>
            <person name="Mizutani T."/>
            <person name="Moriyama H."/>
            <person name="Fukuhara T."/>
        </authorList>
    </citation>
    <scope>NUCLEOTIDE SEQUENCE</scope>
    <source>
        <strain evidence="2">83</strain>
        <plasmid evidence="2">pAAA83</plasmid>
    </source>
</reference>
<evidence type="ECO:0000313" key="2">
    <source>
        <dbReference type="EMBL" id="BAP34632.1"/>
    </source>
</evidence>
<feature type="region of interest" description="Disordered" evidence="1">
    <location>
        <begin position="1"/>
        <end position="78"/>
    </location>
</feature>